<dbReference type="InterPro" id="IPR044094">
    <property type="entry name" value="AtsA-like_MBL-fold"/>
</dbReference>
<dbReference type="EMBL" id="CP029479">
    <property type="protein sequence ID" value="AWM76991.1"/>
    <property type="molecule type" value="Genomic_DNA"/>
</dbReference>
<evidence type="ECO:0000313" key="4">
    <source>
        <dbReference type="EMBL" id="AWM76991.1"/>
    </source>
</evidence>
<dbReference type="Gene3D" id="3.60.15.10">
    <property type="entry name" value="Ribonuclease Z/Hydroxyacylglutathione hydrolase-like"/>
    <property type="match status" value="1"/>
</dbReference>
<feature type="domain" description="Metallo-beta-lactamase" evidence="3">
    <location>
        <begin position="50"/>
        <end position="252"/>
    </location>
</feature>
<dbReference type="InterPro" id="IPR001279">
    <property type="entry name" value="Metallo-B-lactamas"/>
</dbReference>
<protein>
    <recommendedName>
        <fullName evidence="3">Metallo-beta-lactamase domain-containing protein</fullName>
    </recommendedName>
</protein>
<accession>A0A2Z3HUD3</accession>
<keyword evidence="2" id="KW-0732">Signal</keyword>
<gene>
    <name evidence="4" type="ORF">HYN04_04010</name>
</gene>
<evidence type="ECO:0000259" key="3">
    <source>
        <dbReference type="SMART" id="SM00849"/>
    </source>
</evidence>
<dbReference type="OrthoDB" id="9803916at2"/>
<dbReference type="InterPro" id="IPR006311">
    <property type="entry name" value="TAT_signal"/>
</dbReference>
<proteinExistence type="predicted"/>
<keyword evidence="5" id="KW-1185">Reference proteome</keyword>
<dbReference type="SMART" id="SM00849">
    <property type="entry name" value="Lactamase_B"/>
    <property type="match status" value="1"/>
</dbReference>
<feature type="signal peptide" evidence="2">
    <location>
        <begin position="1"/>
        <end position="26"/>
    </location>
</feature>
<name>A0A2Z3HUD3_9CAUL</name>
<dbReference type="CDD" id="cd07719">
    <property type="entry name" value="arylsulfatase_AtsA-like_MBL-fold"/>
    <property type="match status" value="1"/>
</dbReference>
<evidence type="ECO:0000256" key="2">
    <source>
        <dbReference type="SAM" id="SignalP"/>
    </source>
</evidence>
<dbReference type="InterPro" id="IPR036866">
    <property type="entry name" value="RibonucZ/Hydroxyglut_hydro"/>
</dbReference>
<feature type="chain" id="PRO_5016395796" description="Metallo-beta-lactamase domain-containing protein" evidence="2">
    <location>
        <begin position="27"/>
        <end position="290"/>
    </location>
</feature>
<dbReference type="AlphaFoldDB" id="A0A2Z3HUD3"/>
<dbReference type="PANTHER" id="PTHR46018">
    <property type="entry name" value="ZINC PHOSPHODIESTERASE ELAC PROTEIN 1"/>
    <property type="match status" value="1"/>
</dbReference>
<dbReference type="SUPFAM" id="SSF56281">
    <property type="entry name" value="Metallo-hydrolase/oxidoreductase"/>
    <property type="match status" value="1"/>
</dbReference>
<dbReference type="KEGG" id="phb:HYN04_04010"/>
<dbReference type="GO" id="GO:0042781">
    <property type="term" value="F:3'-tRNA processing endoribonuclease activity"/>
    <property type="evidence" value="ECO:0007669"/>
    <property type="project" value="TreeGrafter"/>
</dbReference>
<organism evidence="4 5">
    <name type="scientific">Phenylobacterium parvum</name>
    <dbReference type="NCBI Taxonomy" id="2201350"/>
    <lineage>
        <taxon>Bacteria</taxon>
        <taxon>Pseudomonadati</taxon>
        <taxon>Pseudomonadota</taxon>
        <taxon>Alphaproteobacteria</taxon>
        <taxon>Caulobacterales</taxon>
        <taxon>Caulobacteraceae</taxon>
        <taxon>Phenylobacterium</taxon>
    </lineage>
</organism>
<reference evidence="5" key="1">
    <citation type="submission" date="2018-05" db="EMBL/GenBank/DDBJ databases">
        <title>Genome sequencing of Phenylobacterium sp. HYN0004.</title>
        <authorList>
            <person name="Yi H."/>
            <person name="Baek C."/>
        </authorList>
    </citation>
    <scope>NUCLEOTIDE SEQUENCE [LARGE SCALE GENOMIC DNA]</scope>
    <source>
        <strain evidence="5">HYN0004</strain>
    </source>
</reference>
<evidence type="ECO:0000313" key="5">
    <source>
        <dbReference type="Proteomes" id="UP000247763"/>
    </source>
</evidence>
<evidence type="ECO:0000256" key="1">
    <source>
        <dbReference type="ARBA" id="ARBA00022801"/>
    </source>
</evidence>
<dbReference type="PANTHER" id="PTHR46018:SF2">
    <property type="entry name" value="ZINC PHOSPHODIESTERASE ELAC PROTEIN 1"/>
    <property type="match status" value="1"/>
</dbReference>
<dbReference type="Proteomes" id="UP000247763">
    <property type="component" value="Chromosome"/>
</dbReference>
<sequence>MKEPPGMNRRHLMAALAALAATPAAAQTAGDGLKVVLAGTSGPLPVRDRAKPCIVVQAAGALYLVDVGPESTENLMTWRLPVSVARAVFLTHLHSDHIGDLGEFNMQSWVQGRERPLALVGPSGVDKVARGFNQAYENDHVFRRAHHERDGFRFSIAAGRIEPRVIRIPAGASTATALRDGDLTVTAIRVSHDPVSPAFGYRFDYRGRSVSISGDTMKWPAFAEASKGVDVMLHEAQSEAMTRQLSQALKGMGNARTSSMMADTLTYHTTPVEAADIARAAGQGGWCSIT</sequence>
<dbReference type="Pfam" id="PF12706">
    <property type="entry name" value="Lactamase_B_2"/>
    <property type="match status" value="1"/>
</dbReference>
<dbReference type="PROSITE" id="PS51318">
    <property type="entry name" value="TAT"/>
    <property type="match status" value="1"/>
</dbReference>
<keyword evidence="1" id="KW-0378">Hydrolase</keyword>